<accession>A0A0F7L538</accession>
<reference evidence="1" key="1">
    <citation type="journal article" date="2015" name="Front. Microbiol.">
        <title>Combining genomic sequencing methods to explore viral diversity and reveal potential virus-host interactions.</title>
        <authorList>
            <person name="Chow C.E."/>
            <person name="Winget D.M."/>
            <person name="White R.A.III."/>
            <person name="Hallam S.J."/>
            <person name="Suttle C.A."/>
        </authorList>
    </citation>
    <scope>NUCLEOTIDE SEQUENCE</scope>
    <source>
        <strain evidence="1">Anoxic2_1</strain>
    </source>
</reference>
<reference evidence="1" key="2">
    <citation type="submission" date="2015-03" db="EMBL/GenBank/DDBJ databases">
        <authorList>
            <person name="Chow C.-E.T."/>
            <person name="Winget D.M."/>
            <person name="White R.A.III."/>
            <person name="Hallam S.J."/>
            <person name="Suttle C.A."/>
        </authorList>
    </citation>
    <scope>NUCLEOTIDE SEQUENCE</scope>
    <source>
        <strain evidence="1">Anoxic2_1</strain>
    </source>
</reference>
<organism evidence="1">
    <name type="scientific">uncultured marine virus</name>
    <dbReference type="NCBI Taxonomy" id="186617"/>
    <lineage>
        <taxon>Viruses</taxon>
        <taxon>environmental samples</taxon>
    </lineage>
</organism>
<dbReference type="InterPro" id="IPR007499">
    <property type="entry name" value="ERF_bacteria_virus"/>
</dbReference>
<dbReference type="EMBL" id="KR029585">
    <property type="protein sequence ID" value="AKH46618.1"/>
    <property type="molecule type" value="Genomic_DNA"/>
</dbReference>
<name>A0A0F7L538_9VIRU</name>
<proteinExistence type="predicted"/>
<evidence type="ECO:0000313" key="1">
    <source>
        <dbReference type="EMBL" id="AKH46618.1"/>
    </source>
</evidence>
<dbReference type="Pfam" id="PF04404">
    <property type="entry name" value="ERF"/>
    <property type="match status" value="1"/>
</dbReference>
<sequence>MSTTTTNKLDSALLAAQADAPVLPQDARNSHAGYSYCSAKKLIAIGGALLRRHGLVLIPLVSEPTECGSLHTGYLLRHAASGQSQHYTRTVAIHAHRGKEIDKATAAADTSAFAYMIRRILCLPDVECELNDPAPCAVEAEAAPAPPPVRPKTPPVPVRVAPRPPMAAPRMSPAGAAMAKQFAEQTVERTATDKPAHKEATAHAGTNALLHERLRELSISFRDHGERRGLKSRARAALLEEWAGCNLTGPHRSDPTSKMLLPDLVTEPVLEKIERGFAAWKQETAGAGATA</sequence>
<evidence type="ECO:0008006" key="2">
    <source>
        <dbReference type="Google" id="ProtNLM"/>
    </source>
</evidence>
<protein>
    <recommendedName>
        <fullName evidence="2">ERF superfamily protein</fullName>
    </recommendedName>
</protein>